<proteinExistence type="predicted"/>
<keyword evidence="5 6" id="KW-0472">Membrane</keyword>
<feature type="transmembrane region" description="Helical" evidence="6">
    <location>
        <begin position="21"/>
        <end position="41"/>
    </location>
</feature>
<accession>A0A0H5D592</accession>
<feature type="transmembrane region" description="Helical" evidence="6">
    <location>
        <begin position="152"/>
        <end position="179"/>
    </location>
</feature>
<feature type="transmembrane region" description="Helical" evidence="6">
    <location>
        <begin position="61"/>
        <end position="81"/>
    </location>
</feature>
<dbReference type="PANTHER" id="PTHR23519">
    <property type="entry name" value="AUTOPHAGY-RELATED PROTEIN 22"/>
    <property type="match status" value="1"/>
</dbReference>
<evidence type="ECO:0000256" key="6">
    <source>
        <dbReference type="SAM" id="Phobius"/>
    </source>
</evidence>
<reference evidence="8" key="1">
    <citation type="submission" date="2015-05" db="EMBL/GenBank/DDBJ databases">
        <authorList>
            <person name="Rodrigo-Torres Lidia"/>
            <person name="Arahal R.David."/>
        </authorList>
    </citation>
    <scope>NUCLEOTIDE SEQUENCE [LARGE SCALE GENOMIC DNA]</scope>
    <source>
        <strain evidence="8">CECT 7321</strain>
    </source>
</reference>
<dbReference type="InterPro" id="IPR024671">
    <property type="entry name" value="Atg22-like"/>
</dbReference>
<evidence type="ECO:0000256" key="3">
    <source>
        <dbReference type="ARBA" id="ARBA00022692"/>
    </source>
</evidence>
<keyword evidence="2" id="KW-0813">Transport</keyword>
<feature type="transmembrane region" description="Helical" evidence="6">
    <location>
        <begin position="206"/>
        <end position="225"/>
    </location>
</feature>
<feature type="transmembrane region" description="Helical" evidence="6">
    <location>
        <begin position="258"/>
        <end position="283"/>
    </location>
</feature>
<evidence type="ECO:0000313" key="7">
    <source>
        <dbReference type="EMBL" id="CRL12189.1"/>
    </source>
</evidence>
<organism evidence="7 8">
    <name type="scientific">Phaeobacter italicus</name>
    <dbReference type="NCBI Taxonomy" id="481446"/>
    <lineage>
        <taxon>Bacteria</taxon>
        <taxon>Pseudomonadati</taxon>
        <taxon>Pseudomonadota</taxon>
        <taxon>Alphaproteobacteria</taxon>
        <taxon>Rhodobacterales</taxon>
        <taxon>Roseobacteraceae</taxon>
        <taxon>Phaeobacter</taxon>
    </lineage>
</organism>
<name>A0A0H5D592_9RHOB</name>
<keyword evidence="8" id="KW-1185">Reference proteome</keyword>
<dbReference type="EMBL" id="CVRL01000039">
    <property type="protein sequence ID" value="CRL12189.1"/>
    <property type="molecule type" value="Genomic_DNA"/>
</dbReference>
<dbReference type="Pfam" id="PF11700">
    <property type="entry name" value="ATG22"/>
    <property type="match status" value="1"/>
</dbReference>
<feature type="transmembrane region" description="Helical" evidence="6">
    <location>
        <begin position="361"/>
        <end position="380"/>
    </location>
</feature>
<evidence type="ECO:0000256" key="4">
    <source>
        <dbReference type="ARBA" id="ARBA00022989"/>
    </source>
</evidence>
<sequence>MTQISMRKRIWGWWAFDWASQPYHTLLITFIFGPFFAAVATDAFMAQGLAEEAAKAQAQSTWSLCLTIAGLTIGICAPFLGAFADISGRRRPWVVLFSLMYVIGAAGLWFTDPAGSNLYLMLFVFGIGFLGAEFALIFVNAQLPSLGLREDVGTLSGFGFAIGYLGGVVALVIMLTLFVESANGRTLIGLTPAFGLDPALREDTRIVGPITALWFVVFIIPYFLWVRDGSATGNRATMHEAVGSVLRSVKSLRNRLSLASYLGSSMLYRDALNGLYTFGGIYARLVLDWQITLIGIFGIVSAISAAFFCWVGGFADRRYGPKPVIRTSILVLTVVCLIVVSMSREQILGIPLAEGSKLPDIVFFACGVLIGGFGGILQAASRSLMVRHTTPETATEAFGLYGLSGRATAFLAPALIGIATTMTGSPRLGITPIILLFLAGLFVLRWVNAEGDQS</sequence>
<feature type="transmembrane region" description="Helical" evidence="6">
    <location>
        <begin position="400"/>
        <end position="422"/>
    </location>
</feature>
<dbReference type="Proteomes" id="UP000043764">
    <property type="component" value="Unassembled WGS sequence"/>
</dbReference>
<dbReference type="Gene3D" id="1.20.1250.20">
    <property type="entry name" value="MFS general substrate transporter like domains"/>
    <property type="match status" value="2"/>
</dbReference>
<comment type="subcellular location">
    <subcellularLocation>
        <location evidence="1">Endomembrane system</location>
        <topology evidence="1">Multi-pass membrane protein</topology>
    </subcellularLocation>
</comment>
<feature type="transmembrane region" description="Helical" evidence="6">
    <location>
        <begin position="117"/>
        <end position="140"/>
    </location>
</feature>
<dbReference type="PANTHER" id="PTHR23519:SF1">
    <property type="entry name" value="AUTOPHAGY-RELATED PROTEIN 22"/>
    <property type="match status" value="1"/>
</dbReference>
<evidence type="ECO:0000256" key="5">
    <source>
        <dbReference type="ARBA" id="ARBA00023136"/>
    </source>
</evidence>
<keyword evidence="4 6" id="KW-1133">Transmembrane helix</keyword>
<evidence type="ECO:0000313" key="8">
    <source>
        <dbReference type="Proteomes" id="UP000043764"/>
    </source>
</evidence>
<evidence type="ECO:0000256" key="1">
    <source>
        <dbReference type="ARBA" id="ARBA00004127"/>
    </source>
</evidence>
<dbReference type="GO" id="GO:0012505">
    <property type="term" value="C:endomembrane system"/>
    <property type="evidence" value="ECO:0007669"/>
    <property type="project" value="UniProtKB-SubCell"/>
</dbReference>
<feature type="transmembrane region" description="Helical" evidence="6">
    <location>
        <begin position="428"/>
        <end position="447"/>
    </location>
</feature>
<evidence type="ECO:0000256" key="2">
    <source>
        <dbReference type="ARBA" id="ARBA00022448"/>
    </source>
</evidence>
<keyword evidence="3 6" id="KW-0812">Transmembrane</keyword>
<feature type="transmembrane region" description="Helical" evidence="6">
    <location>
        <begin position="323"/>
        <end position="341"/>
    </location>
</feature>
<dbReference type="InterPro" id="IPR050495">
    <property type="entry name" value="ATG22/LtaA_families"/>
</dbReference>
<dbReference type="AlphaFoldDB" id="A0A0H5D592"/>
<dbReference type="STRING" id="481446.NIT7645_01786"/>
<dbReference type="RefSeq" id="WP_050673990.1">
    <property type="nucleotide sequence ID" value="NZ_CVRL01000039.1"/>
</dbReference>
<dbReference type="InterPro" id="IPR036259">
    <property type="entry name" value="MFS_trans_sf"/>
</dbReference>
<feature type="transmembrane region" description="Helical" evidence="6">
    <location>
        <begin position="289"/>
        <end position="311"/>
    </location>
</feature>
<gene>
    <name evidence="7" type="ORF">NIT7321_03061</name>
</gene>
<feature type="transmembrane region" description="Helical" evidence="6">
    <location>
        <begin position="93"/>
        <end position="111"/>
    </location>
</feature>
<protein>
    <submittedName>
        <fullName evidence="7">Vacuole effluxer Atg22 like protein</fullName>
    </submittedName>
</protein>
<dbReference type="SUPFAM" id="SSF103473">
    <property type="entry name" value="MFS general substrate transporter"/>
    <property type="match status" value="1"/>
</dbReference>